<sequence length="172" mass="19098">KPTAFAFPVLLLGAILVRKVLGRFFNKTHLKMLDDVMPETVKDKDIAATDKLLPGNLSEVVCVSENDSKGTVMSKQNSHANINISEVLMQSSIWKCIDQQSQKTTRKILAAKSKKKKHRSHGSSKTEESRRLSVMEEDDEEYANSTDTPVSPMPYKFPSDSLTSDTPNGTNV</sequence>
<name>A0A4Y2WNJ3_ARAVE</name>
<organism evidence="2 3">
    <name type="scientific">Araneus ventricosus</name>
    <name type="common">Orbweaver spider</name>
    <name type="synonym">Epeira ventricosa</name>
    <dbReference type="NCBI Taxonomy" id="182803"/>
    <lineage>
        <taxon>Eukaryota</taxon>
        <taxon>Metazoa</taxon>
        <taxon>Ecdysozoa</taxon>
        <taxon>Arthropoda</taxon>
        <taxon>Chelicerata</taxon>
        <taxon>Arachnida</taxon>
        <taxon>Araneae</taxon>
        <taxon>Araneomorphae</taxon>
        <taxon>Entelegynae</taxon>
        <taxon>Araneoidea</taxon>
        <taxon>Araneidae</taxon>
        <taxon>Araneus</taxon>
    </lineage>
</organism>
<feature type="compositionally biased region" description="Polar residues" evidence="1">
    <location>
        <begin position="160"/>
        <end position="172"/>
    </location>
</feature>
<keyword evidence="3" id="KW-1185">Reference proteome</keyword>
<dbReference type="AlphaFoldDB" id="A0A4Y2WNJ3"/>
<gene>
    <name evidence="2" type="ORF">AVEN_10641_1</name>
</gene>
<evidence type="ECO:0000256" key="1">
    <source>
        <dbReference type="SAM" id="MobiDB-lite"/>
    </source>
</evidence>
<accession>A0A4Y2WNJ3</accession>
<feature type="compositionally biased region" description="Basic residues" evidence="1">
    <location>
        <begin position="112"/>
        <end position="122"/>
    </location>
</feature>
<dbReference type="EMBL" id="BGPR01062396">
    <property type="protein sequence ID" value="GBO37832.1"/>
    <property type="molecule type" value="Genomic_DNA"/>
</dbReference>
<reference evidence="2 3" key="1">
    <citation type="journal article" date="2019" name="Sci. Rep.">
        <title>Orb-weaving spider Araneus ventricosus genome elucidates the spidroin gene catalogue.</title>
        <authorList>
            <person name="Kono N."/>
            <person name="Nakamura H."/>
            <person name="Ohtoshi R."/>
            <person name="Moran D.A.P."/>
            <person name="Shinohara A."/>
            <person name="Yoshida Y."/>
            <person name="Fujiwara M."/>
            <person name="Mori M."/>
            <person name="Tomita M."/>
            <person name="Arakawa K."/>
        </authorList>
    </citation>
    <scope>NUCLEOTIDE SEQUENCE [LARGE SCALE GENOMIC DNA]</scope>
</reference>
<evidence type="ECO:0000313" key="2">
    <source>
        <dbReference type="EMBL" id="GBO37832.1"/>
    </source>
</evidence>
<dbReference type="Proteomes" id="UP000499080">
    <property type="component" value="Unassembled WGS sequence"/>
</dbReference>
<dbReference type="OrthoDB" id="10571956at2759"/>
<comment type="caution">
    <text evidence="2">The sequence shown here is derived from an EMBL/GenBank/DDBJ whole genome shotgun (WGS) entry which is preliminary data.</text>
</comment>
<proteinExistence type="predicted"/>
<feature type="region of interest" description="Disordered" evidence="1">
    <location>
        <begin position="105"/>
        <end position="172"/>
    </location>
</feature>
<protein>
    <submittedName>
        <fullName evidence="2">Uncharacterized protein</fullName>
    </submittedName>
</protein>
<feature type="compositionally biased region" description="Basic and acidic residues" evidence="1">
    <location>
        <begin position="124"/>
        <end position="134"/>
    </location>
</feature>
<evidence type="ECO:0000313" key="3">
    <source>
        <dbReference type="Proteomes" id="UP000499080"/>
    </source>
</evidence>
<feature type="non-terminal residue" evidence="2">
    <location>
        <position position="1"/>
    </location>
</feature>